<dbReference type="SUPFAM" id="SSF46955">
    <property type="entry name" value="Putative DNA-binding domain"/>
    <property type="match status" value="1"/>
</dbReference>
<dbReference type="Gene3D" id="1.10.1660.10">
    <property type="match status" value="1"/>
</dbReference>
<evidence type="ECO:0000313" key="6">
    <source>
        <dbReference type="EMBL" id="QSB04621.1"/>
    </source>
</evidence>
<organism evidence="6 7">
    <name type="scientific">Natronoglycomyces albus</name>
    <dbReference type="NCBI Taxonomy" id="2811108"/>
    <lineage>
        <taxon>Bacteria</taxon>
        <taxon>Bacillati</taxon>
        <taxon>Actinomycetota</taxon>
        <taxon>Actinomycetes</taxon>
        <taxon>Glycomycetales</taxon>
        <taxon>Glycomycetaceae</taxon>
        <taxon>Natronoglycomyces</taxon>
    </lineage>
</organism>
<dbReference type="InterPro" id="IPR012925">
    <property type="entry name" value="TipAS_dom"/>
</dbReference>
<accession>A0A895XFJ5</accession>
<dbReference type="SUPFAM" id="SSF89082">
    <property type="entry name" value="Antibiotic binding domain of TipA-like multidrug resistance regulators"/>
    <property type="match status" value="1"/>
</dbReference>
<dbReference type="InterPro" id="IPR036244">
    <property type="entry name" value="TipA-like_antibiotic-bd"/>
</dbReference>
<dbReference type="Proteomes" id="UP000662939">
    <property type="component" value="Chromosome"/>
</dbReference>
<evidence type="ECO:0000256" key="1">
    <source>
        <dbReference type="ARBA" id="ARBA00023015"/>
    </source>
</evidence>
<name>A0A895XFJ5_9ACTN</name>
<dbReference type="Pfam" id="PF07739">
    <property type="entry name" value="TipAS"/>
    <property type="match status" value="1"/>
</dbReference>
<evidence type="ECO:0000256" key="2">
    <source>
        <dbReference type="ARBA" id="ARBA00023125"/>
    </source>
</evidence>
<dbReference type="InterPro" id="IPR000551">
    <property type="entry name" value="MerR-type_HTH_dom"/>
</dbReference>
<dbReference type="PROSITE" id="PS00552">
    <property type="entry name" value="HTH_MERR_1"/>
    <property type="match status" value="1"/>
</dbReference>
<feature type="domain" description="HTH merR-type" evidence="5">
    <location>
        <begin position="14"/>
        <end position="83"/>
    </location>
</feature>
<dbReference type="RefSeq" id="WP_213170618.1">
    <property type="nucleotide sequence ID" value="NZ_CP070496.1"/>
</dbReference>
<proteinExistence type="predicted"/>
<evidence type="ECO:0000256" key="3">
    <source>
        <dbReference type="ARBA" id="ARBA00023159"/>
    </source>
</evidence>
<dbReference type="PROSITE" id="PS50937">
    <property type="entry name" value="HTH_MERR_2"/>
    <property type="match status" value="1"/>
</dbReference>
<dbReference type="PRINTS" id="PR00040">
    <property type="entry name" value="HTHMERR"/>
</dbReference>
<gene>
    <name evidence="6" type="ORF">JQS30_12680</name>
</gene>
<protein>
    <submittedName>
        <fullName evidence="6">MerR family transcriptional regulator</fullName>
    </submittedName>
</protein>
<dbReference type="AlphaFoldDB" id="A0A895XFJ5"/>
<dbReference type="SMART" id="SM00422">
    <property type="entry name" value="HTH_MERR"/>
    <property type="match status" value="1"/>
</dbReference>
<dbReference type="EMBL" id="CP070496">
    <property type="protein sequence ID" value="QSB04621.1"/>
    <property type="molecule type" value="Genomic_DNA"/>
</dbReference>
<dbReference type="Pfam" id="PF13411">
    <property type="entry name" value="MerR_1"/>
    <property type="match status" value="1"/>
</dbReference>
<keyword evidence="4" id="KW-0804">Transcription</keyword>
<dbReference type="KEGG" id="nav:JQS30_12680"/>
<reference evidence="6" key="1">
    <citation type="submission" date="2021-02" db="EMBL/GenBank/DDBJ databases">
        <title>Natronoglycomyces albus gen. nov., sp. nov, a haloalkaliphilic actinobacterium from a soda solonchak soil.</title>
        <authorList>
            <person name="Sorokin D.Y."/>
            <person name="Khijniak T.V."/>
            <person name="Zakharycheva A.P."/>
            <person name="Boueva O.V."/>
            <person name="Ariskina E.V."/>
            <person name="Hahnke R.L."/>
            <person name="Bunk B."/>
            <person name="Sproer C."/>
            <person name="Schumann P."/>
            <person name="Evtushenko L.I."/>
            <person name="Kublanov I.V."/>
        </authorList>
    </citation>
    <scope>NUCLEOTIDE SEQUENCE</scope>
    <source>
        <strain evidence="6">DSM 106290</strain>
    </source>
</reference>
<dbReference type="GO" id="GO:0003677">
    <property type="term" value="F:DNA binding"/>
    <property type="evidence" value="ECO:0007669"/>
    <property type="project" value="UniProtKB-KW"/>
</dbReference>
<evidence type="ECO:0000313" key="7">
    <source>
        <dbReference type="Proteomes" id="UP000662939"/>
    </source>
</evidence>
<dbReference type="InterPro" id="IPR047057">
    <property type="entry name" value="MerR_fam"/>
</dbReference>
<keyword evidence="1" id="KW-0805">Transcription regulation</keyword>
<dbReference type="PANTHER" id="PTHR30204:SF90">
    <property type="entry name" value="HTH-TYPE TRANSCRIPTIONAL ACTIVATOR MTA"/>
    <property type="match status" value="1"/>
</dbReference>
<dbReference type="PANTHER" id="PTHR30204">
    <property type="entry name" value="REDOX-CYCLING DRUG-SENSING TRANSCRIPTIONAL ACTIVATOR SOXR"/>
    <property type="match status" value="1"/>
</dbReference>
<dbReference type="GO" id="GO:0003700">
    <property type="term" value="F:DNA-binding transcription factor activity"/>
    <property type="evidence" value="ECO:0007669"/>
    <property type="project" value="InterPro"/>
</dbReference>
<dbReference type="CDD" id="cd01106">
    <property type="entry name" value="HTH_TipAL-Mta"/>
    <property type="match status" value="1"/>
</dbReference>
<keyword evidence="2" id="KW-0238">DNA-binding</keyword>
<evidence type="ECO:0000256" key="4">
    <source>
        <dbReference type="ARBA" id="ARBA00023163"/>
    </source>
</evidence>
<dbReference type="Gene3D" id="1.10.490.50">
    <property type="entry name" value="Antibiotic binding domain of TipA-like multidrug resistance regulators"/>
    <property type="match status" value="1"/>
</dbReference>
<evidence type="ECO:0000259" key="5">
    <source>
        <dbReference type="PROSITE" id="PS50937"/>
    </source>
</evidence>
<sequence>MRREPFQPETDTERLTVGRLAALVGVSVRTLHHWDDIGLVRPSNRTWAGYRVYSDEDVARIHRVLVYRELGFILADIKHVLDDPNADVQDQLRKQRSQLVERISRLQDMVGAVDRMMEASATGIRLSPEEQVEIFGNDWDPAWADQAEERWGGNAQWKQYAERAANRTREDWKIIATESHAFNADLVEAKRANVSPGSAEANALAERHRAMMSRHFDCTHAMQVCLGHMFAEEPGYTEYYDALGPGLTLWFHDVIRANAQANGVDPDSATWE</sequence>
<dbReference type="InterPro" id="IPR009061">
    <property type="entry name" value="DNA-bd_dom_put_sf"/>
</dbReference>
<keyword evidence="3" id="KW-0010">Activator</keyword>
<keyword evidence="7" id="KW-1185">Reference proteome</keyword>